<dbReference type="GO" id="GO:0141152">
    <property type="term" value="F:glycerol-3-phosphate dehydrogenase (NAD+) activity"/>
    <property type="evidence" value="ECO:0007669"/>
    <property type="project" value="RHEA"/>
</dbReference>
<accession>A0A291C1L3</accession>
<feature type="binding site" evidence="13">
    <location>
        <position position="35"/>
    </location>
    <ligand>
        <name>NADPH</name>
        <dbReference type="ChEBI" id="CHEBI:57783"/>
    </ligand>
</feature>
<dbReference type="GeneID" id="66536625"/>
<evidence type="ECO:0000256" key="12">
    <source>
        <dbReference type="ARBA" id="ARBA00080511"/>
    </source>
</evidence>
<feature type="binding site" evidence="13">
    <location>
        <position position="247"/>
    </location>
    <ligand>
        <name>sn-glycerol 3-phosphate</name>
        <dbReference type="ChEBI" id="CHEBI:57597"/>
    </ligand>
</feature>
<feature type="binding site" evidence="13">
    <location>
        <position position="194"/>
    </location>
    <ligand>
        <name>sn-glycerol 3-phosphate</name>
        <dbReference type="ChEBI" id="CHEBI:57597"/>
    </ligand>
</feature>
<dbReference type="NCBIfam" id="NF000940">
    <property type="entry name" value="PRK00094.1-2"/>
    <property type="match status" value="1"/>
</dbReference>
<reference evidence="20 21" key="1">
    <citation type="submission" date="2017-09" db="EMBL/GenBank/DDBJ databases">
        <title>Complete Genome Sequences of Two Strains of the Meat Spoilage Bacterium Brochothrix thermosphacta Isolated from Ground Chicken.</title>
        <authorList>
            <person name="Paoli G.C."/>
            <person name="Wijey C."/>
            <person name="Chen C.-Y."/>
            <person name="Nguyen L."/>
            <person name="Yan X."/>
            <person name="Irwin P.L."/>
        </authorList>
    </citation>
    <scope>NUCLEOTIDE SEQUENCE [LARGE SCALE GENOMIC DNA]</scope>
    <source>
        <strain evidence="20 21">BI</strain>
    </source>
</reference>
<dbReference type="GO" id="GO:0046168">
    <property type="term" value="P:glycerol-3-phosphate catabolic process"/>
    <property type="evidence" value="ECO:0007669"/>
    <property type="project" value="InterPro"/>
</dbReference>
<evidence type="ECO:0000313" key="21">
    <source>
        <dbReference type="Proteomes" id="UP000243591"/>
    </source>
</evidence>
<feature type="binding site" evidence="13">
    <location>
        <position position="259"/>
    </location>
    <ligand>
        <name>sn-glycerol 3-phosphate</name>
        <dbReference type="ChEBI" id="CHEBI:57597"/>
    </ligand>
</feature>
<evidence type="ECO:0000256" key="11">
    <source>
        <dbReference type="ARBA" id="ARBA00069372"/>
    </source>
</evidence>
<feature type="binding site" evidence="15">
    <location>
        <position position="108"/>
    </location>
    <ligand>
        <name>substrate</name>
    </ligand>
</feature>
<feature type="binding site" evidence="13">
    <location>
        <position position="141"/>
    </location>
    <ligand>
        <name>sn-glycerol 3-phosphate</name>
        <dbReference type="ChEBI" id="CHEBI:57597"/>
    </ligand>
</feature>
<dbReference type="Gene3D" id="1.10.1040.10">
    <property type="entry name" value="N-(1-d-carboxylethyl)-l-norvaline Dehydrogenase, domain 2"/>
    <property type="match status" value="1"/>
</dbReference>
<evidence type="ECO:0000256" key="8">
    <source>
        <dbReference type="ARBA" id="ARBA00023264"/>
    </source>
</evidence>
<dbReference type="InterPro" id="IPR036291">
    <property type="entry name" value="NAD(P)-bd_dom_sf"/>
</dbReference>
<feature type="binding site" evidence="16">
    <location>
        <begin position="10"/>
        <end position="15"/>
    </location>
    <ligand>
        <name>NAD(+)</name>
        <dbReference type="ChEBI" id="CHEBI:57540"/>
    </ligand>
</feature>
<dbReference type="PANTHER" id="PTHR11728:SF1">
    <property type="entry name" value="GLYCEROL-3-PHOSPHATE DEHYDROGENASE [NAD(+)] 2, CHLOROPLASTIC"/>
    <property type="match status" value="1"/>
</dbReference>
<evidence type="ECO:0000256" key="10">
    <source>
        <dbReference type="ARBA" id="ARBA00066687"/>
    </source>
</evidence>
<feature type="binding site" evidence="13">
    <location>
        <position position="139"/>
    </location>
    <ligand>
        <name>sn-glycerol 3-phosphate</name>
        <dbReference type="ChEBI" id="CHEBI:57597"/>
    </ligand>
</feature>
<evidence type="ECO:0000256" key="5">
    <source>
        <dbReference type="ARBA" id="ARBA00023027"/>
    </source>
</evidence>
<feature type="domain" description="Glycerol-3-phosphate dehydrogenase NAD-dependent C-terminal" evidence="19">
    <location>
        <begin position="183"/>
        <end position="323"/>
    </location>
</feature>
<gene>
    <name evidence="13" type="primary">gpsA</name>
    <name evidence="20" type="ORF">CNY62_09810</name>
</gene>
<dbReference type="GO" id="GO:0046167">
    <property type="term" value="P:glycerol-3-phosphate biosynthetic process"/>
    <property type="evidence" value="ECO:0007669"/>
    <property type="project" value="UniProtKB-UniRule"/>
</dbReference>
<dbReference type="GO" id="GO:0006650">
    <property type="term" value="P:glycerophospholipid metabolic process"/>
    <property type="evidence" value="ECO:0007669"/>
    <property type="project" value="UniProtKB-UniRule"/>
</dbReference>
<comment type="similarity">
    <text evidence="1 13 17">Belongs to the NAD-dependent glycerol-3-phosphate dehydrogenase family.</text>
</comment>
<dbReference type="KEGG" id="bths:CNY62_09810"/>
<dbReference type="Pfam" id="PF07479">
    <property type="entry name" value="NAD_Gly3P_dh_C"/>
    <property type="match status" value="1"/>
</dbReference>
<keyword evidence="5 13" id="KW-0520">NAD</keyword>
<keyword evidence="13" id="KW-0963">Cytoplasm</keyword>
<dbReference type="InterPro" id="IPR013328">
    <property type="entry name" value="6PGD_dom2"/>
</dbReference>
<evidence type="ECO:0000256" key="16">
    <source>
        <dbReference type="PIRSR" id="PIRSR000114-3"/>
    </source>
</evidence>
<dbReference type="AlphaFoldDB" id="A0A291C1L3"/>
<comment type="subcellular location">
    <subcellularLocation>
        <location evidence="13">Cytoplasm</location>
    </subcellularLocation>
</comment>
<feature type="binding site" evidence="13">
    <location>
        <position position="108"/>
    </location>
    <ligand>
        <name>sn-glycerol 3-phosphate</name>
        <dbReference type="ChEBI" id="CHEBI:57597"/>
    </ligand>
</feature>
<feature type="binding site" evidence="13">
    <location>
        <position position="258"/>
    </location>
    <ligand>
        <name>NADPH</name>
        <dbReference type="ChEBI" id="CHEBI:57783"/>
    </ligand>
</feature>
<feature type="binding site" evidence="13">
    <location>
        <position position="13"/>
    </location>
    <ligand>
        <name>NADPH</name>
        <dbReference type="ChEBI" id="CHEBI:57783"/>
    </ligand>
</feature>
<dbReference type="GO" id="GO:0051287">
    <property type="term" value="F:NAD binding"/>
    <property type="evidence" value="ECO:0007669"/>
    <property type="project" value="InterPro"/>
</dbReference>
<dbReference type="FunFam" id="3.40.50.720:FF:000019">
    <property type="entry name" value="Glycerol-3-phosphate dehydrogenase [NAD(P)+]"/>
    <property type="match status" value="1"/>
</dbReference>
<feature type="binding site" evidence="13">
    <location>
        <position position="282"/>
    </location>
    <ligand>
        <name>NADPH</name>
        <dbReference type="ChEBI" id="CHEBI:57783"/>
    </ligand>
</feature>
<keyword evidence="3 13" id="KW-0521">NADP</keyword>
<feature type="binding site" evidence="13">
    <location>
        <position position="51"/>
    </location>
    <ligand>
        <name>NADPH</name>
        <dbReference type="ChEBI" id="CHEBI:57783"/>
    </ligand>
</feature>
<comment type="pathway">
    <text evidence="13">Membrane lipid metabolism; glycerophospholipid metabolism.</text>
</comment>
<evidence type="ECO:0000256" key="7">
    <source>
        <dbReference type="ARBA" id="ARBA00023209"/>
    </source>
</evidence>
<feature type="binding site" evidence="13">
    <location>
        <position position="34"/>
    </location>
    <ligand>
        <name>NADPH</name>
        <dbReference type="ChEBI" id="CHEBI:57783"/>
    </ligand>
</feature>
<feature type="binding site" evidence="13">
    <location>
        <position position="284"/>
    </location>
    <ligand>
        <name>NADPH</name>
        <dbReference type="ChEBI" id="CHEBI:57783"/>
    </ligand>
</feature>
<evidence type="ECO:0000259" key="18">
    <source>
        <dbReference type="Pfam" id="PF01210"/>
    </source>
</evidence>
<dbReference type="Gene3D" id="3.40.50.720">
    <property type="entry name" value="NAD(P)-binding Rossmann-like Domain"/>
    <property type="match status" value="1"/>
</dbReference>
<dbReference type="GO" id="GO:0008654">
    <property type="term" value="P:phospholipid biosynthetic process"/>
    <property type="evidence" value="ECO:0007669"/>
    <property type="project" value="UniProtKB-KW"/>
</dbReference>
<feature type="binding site" evidence="13">
    <location>
        <position position="14"/>
    </location>
    <ligand>
        <name>NADPH</name>
        <dbReference type="ChEBI" id="CHEBI:57783"/>
    </ligand>
</feature>
<dbReference type="Proteomes" id="UP000243591">
    <property type="component" value="Chromosome"/>
</dbReference>
<dbReference type="SUPFAM" id="SSF48179">
    <property type="entry name" value="6-phosphogluconate dehydrogenase C-terminal domain-like"/>
    <property type="match status" value="1"/>
</dbReference>
<evidence type="ECO:0000256" key="9">
    <source>
        <dbReference type="ARBA" id="ARBA00052716"/>
    </source>
</evidence>
<keyword evidence="4 13" id="KW-0560">Oxidoreductase</keyword>
<evidence type="ECO:0000256" key="1">
    <source>
        <dbReference type="ARBA" id="ARBA00011009"/>
    </source>
</evidence>
<comment type="catalytic activity">
    <reaction evidence="9">
        <text>sn-glycerol 3-phosphate + NADP(+) = dihydroxyacetone phosphate + NADPH + H(+)</text>
        <dbReference type="Rhea" id="RHEA:11096"/>
        <dbReference type="ChEBI" id="CHEBI:15378"/>
        <dbReference type="ChEBI" id="CHEBI:57597"/>
        <dbReference type="ChEBI" id="CHEBI:57642"/>
        <dbReference type="ChEBI" id="CHEBI:57783"/>
        <dbReference type="ChEBI" id="CHEBI:58349"/>
        <dbReference type="EC" id="1.1.1.94"/>
    </reaction>
    <physiologicalReaction direction="right-to-left" evidence="9">
        <dbReference type="Rhea" id="RHEA:11098"/>
    </physiologicalReaction>
</comment>
<dbReference type="SMR" id="A0A291C1L3"/>
<feature type="binding site" evidence="13">
    <location>
        <position position="257"/>
    </location>
    <ligand>
        <name>sn-glycerol 3-phosphate</name>
        <dbReference type="ChEBI" id="CHEBI:57597"/>
    </ligand>
</feature>
<comment type="function">
    <text evidence="13">Catalyzes the reduction of the glycolytic intermediate dihydroxyacetone phosphate (DHAP) to sn-glycerol 3-phosphate (G3P), the key precursor for phospholipid synthesis.</text>
</comment>
<dbReference type="InterPro" id="IPR011128">
    <property type="entry name" value="G3P_DH_NAD-dep_N"/>
</dbReference>
<dbReference type="FunFam" id="1.10.1040.10:FF:000001">
    <property type="entry name" value="Glycerol-3-phosphate dehydrogenase [NAD(P)+]"/>
    <property type="match status" value="1"/>
</dbReference>
<dbReference type="HAMAP" id="MF_00394">
    <property type="entry name" value="NAD_Glyc3P_dehydrog"/>
    <property type="match status" value="1"/>
</dbReference>
<evidence type="ECO:0000256" key="6">
    <source>
        <dbReference type="ARBA" id="ARBA00023098"/>
    </source>
</evidence>
<dbReference type="STRING" id="2756.BFR44_10985"/>
<feature type="binding site" evidence="13">
    <location>
        <position position="258"/>
    </location>
    <ligand>
        <name>sn-glycerol 3-phosphate</name>
        <dbReference type="ChEBI" id="CHEBI:57597"/>
    </ligand>
</feature>
<evidence type="ECO:0000313" key="20">
    <source>
        <dbReference type="EMBL" id="ATF27270.1"/>
    </source>
</evidence>
<dbReference type="SUPFAM" id="SSF51735">
    <property type="entry name" value="NAD(P)-binding Rossmann-fold domains"/>
    <property type="match status" value="1"/>
</dbReference>
<dbReference type="InterPro" id="IPR008927">
    <property type="entry name" value="6-PGluconate_DH-like_C_sf"/>
</dbReference>
<feature type="domain" description="Glycerol-3-phosphate dehydrogenase NAD-dependent N-terminal" evidence="18">
    <location>
        <begin position="5"/>
        <end position="161"/>
    </location>
</feature>
<evidence type="ECO:0000256" key="17">
    <source>
        <dbReference type="RuleBase" id="RU000437"/>
    </source>
</evidence>
<feature type="binding site" evidence="15">
    <location>
        <begin position="258"/>
        <end position="259"/>
    </location>
    <ligand>
        <name>substrate</name>
    </ligand>
</feature>
<dbReference type="InterPro" id="IPR006168">
    <property type="entry name" value="G3P_DH_NAD-dep"/>
</dbReference>
<protein>
    <recommendedName>
        <fullName evidence="11 13">Glycerol-3-phosphate dehydrogenase [NAD(P)+]</fullName>
        <ecNumber evidence="10 13">1.1.1.94</ecNumber>
    </recommendedName>
    <alternativeName>
        <fullName evidence="13">NAD(P)(+)-dependent glycerol-3-phosphate dehydrogenase</fullName>
    </alternativeName>
    <alternativeName>
        <fullName evidence="12 13">NAD(P)H-dependent dihydroxyacetone-phosphate reductase</fullName>
    </alternativeName>
</protein>
<dbReference type="UniPathway" id="UPA00940"/>
<dbReference type="GO" id="GO:0005829">
    <property type="term" value="C:cytosol"/>
    <property type="evidence" value="ECO:0007669"/>
    <property type="project" value="TreeGrafter"/>
</dbReference>
<evidence type="ECO:0000256" key="15">
    <source>
        <dbReference type="PIRSR" id="PIRSR000114-2"/>
    </source>
</evidence>
<dbReference type="InterPro" id="IPR006109">
    <property type="entry name" value="G3P_DH_NAD-dep_C"/>
</dbReference>
<dbReference type="NCBIfam" id="NF000942">
    <property type="entry name" value="PRK00094.1-4"/>
    <property type="match status" value="1"/>
</dbReference>
<proteinExistence type="inferred from homology"/>
<dbReference type="EC" id="1.1.1.94" evidence="10 13"/>
<feature type="binding site" evidence="13">
    <location>
        <position position="143"/>
    </location>
    <ligand>
        <name>NADPH</name>
        <dbReference type="ChEBI" id="CHEBI:57783"/>
    </ligand>
</feature>
<feature type="binding site" evidence="16">
    <location>
        <position position="258"/>
    </location>
    <ligand>
        <name>NAD(+)</name>
        <dbReference type="ChEBI" id="CHEBI:57540"/>
    </ligand>
</feature>
<evidence type="ECO:0000256" key="14">
    <source>
        <dbReference type="PIRSR" id="PIRSR000114-1"/>
    </source>
</evidence>
<dbReference type="GO" id="GO:0141153">
    <property type="term" value="F:glycerol-3-phosphate dehydrogenase (NADP+) activity"/>
    <property type="evidence" value="ECO:0007669"/>
    <property type="project" value="RHEA"/>
</dbReference>
<evidence type="ECO:0000256" key="4">
    <source>
        <dbReference type="ARBA" id="ARBA00023002"/>
    </source>
</evidence>
<dbReference type="GO" id="GO:0005975">
    <property type="term" value="P:carbohydrate metabolic process"/>
    <property type="evidence" value="ECO:0007669"/>
    <property type="project" value="InterPro"/>
</dbReference>
<name>A0A291C1L3_BROTH</name>
<feature type="active site" description="Proton acceptor" evidence="13 14">
    <location>
        <position position="194"/>
    </location>
</feature>
<dbReference type="PIRSF" id="PIRSF000114">
    <property type="entry name" value="Glycerol-3-P_dh"/>
    <property type="match status" value="1"/>
</dbReference>
<evidence type="ECO:0000256" key="2">
    <source>
        <dbReference type="ARBA" id="ARBA00022516"/>
    </source>
</evidence>
<feature type="binding site" evidence="16">
    <location>
        <position position="143"/>
    </location>
    <ligand>
        <name>NAD(+)</name>
        <dbReference type="ChEBI" id="CHEBI:57540"/>
    </ligand>
</feature>
<keyword evidence="21" id="KW-1185">Reference proteome</keyword>
<keyword evidence="8 13" id="KW-1208">Phospholipid metabolism</keyword>
<organism evidence="20 21">
    <name type="scientific">Brochothrix thermosphacta</name>
    <name type="common">Microbacterium thermosphactum</name>
    <dbReference type="NCBI Taxonomy" id="2756"/>
    <lineage>
        <taxon>Bacteria</taxon>
        <taxon>Bacillati</taxon>
        <taxon>Bacillota</taxon>
        <taxon>Bacilli</taxon>
        <taxon>Bacillales</taxon>
        <taxon>Listeriaceae</taxon>
        <taxon>Brochothrix</taxon>
    </lineage>
</organism>
<evidence type="ECO:0000256" key="3">
    <source>
        <dbReference type="ARBA" id="ARBA00022857"/>
    </source>
</evidence>
<dbReference type="NCBIfam" id="NF000941">
    <property type="entry name" value="PRK00094.1-3"/>
    <property type="match status" value="1"/>
</dbReference>
<keyword evidence="2 13" id="KW-0444">Lipid biosynthesis</keyword>
<keyword evidence="13" id="KW-0547">Nucleotide-binding</keyword>
<sequence>MIMGKIALLGTGSWGTALGLVLADNNEEVMMWSHREEAALEINEQHRNHKYLPDIVLPERLRATSSIQEVLSGANIVILAVPTKAIREVIGQINQYLTQPVIVVHVSKGIEPETNKRISEIIAEAMDSTLVSAIVALSGPSHAEEVCRRMPTTLTAASTDIVAAQTVQNAFSNLNLRVYTHDDIIGTEIGGALKNIIALGAGISDGLGNGDNAKAALITRGMREIIRLGDAVGADEGTFSGLTGIGDLIVTCTSQHSRNWRTGYRLGKGETLEEVLESVGMIVEGVRTTKAVYLWSKELEVSMPITTAIYGILYEGKDPQVAVDELMGRQKKSEY</sequence>
<evidence type="ECO:0000259" key="19">
    <source>
        <dbReference type="Pfam" id="PF07479"/>
    </source>
</evidence>
<dbReference type="RefSeq" id="WP_096699515.1">
    <property type="nucleotide sequence ID" value="NZ_CBCPHX010000010.1"/>
</dbReference>
<dbReference type="PRINTS" id="PR00077">
    <property type="entry name" value="GPDHDRGNASE"/>
</dbReference>
<dbReference type="Pfam" id="PF01210">
    <property type="entry name" value="NAD_Gly3P_dh_N"/>
    <property type="match status" value="1"/>
</dbReference>
<feature type="binding site" evidence="13">
    <location>
        <position position="108"/>
    </location>
    <ligand>
        <name>NADPH</name>
        <dbReference type="ChEBI" id="CHEBI:57783"/>
    </ligand>
</feature>
<comment type="catalytic activity">
    <reaction evidence="13">
        <text>sn-glycerol 3-phosphate + NAD(+) = dihydroxyacetone phosphate + NADH + H(+)</text>
        <dbReference type="Rhea" id="RHEA:11092"/>
        <dbReference type="ChEBI" id="CHEBI:15378"/>
        <dbReference type="ChEBI" id="CHEBI:57540"/>
        <dbReference type="ChEBI" id="CHEBI:57597"/>
        <dbReference type="ChEBI" id="CHEBI:57642"/>
        <dbReference type="ChEBI" id="CHEBI:57945"/>
        <dbReference type="EC" id="1.1.1.94"/>
    </reaction>
</comment>
<keyword evidence="7 13" id="KW-0594">Phospholipid biosynthesis</keyword>
<dbReference type="EMBL" id="CP023483">
    <property type="protein sequence ID" value="ATF27270.1"/>
    <property type="molecule type" value="Genomic_DNA"/>
</dbReference>
<keyword evidence="6 13" id="KW-0443">Lipid metabolism</keyword>
<evidence type="ECO:0000256" key="13">
    <source>
        <dbReference type="HAMAP-Rule" id="MF_00394"/>
    </source>
</evidence>
<dbReference type="PANTHER" id="PTHR11728">
    <property type="entry name" value="GLYCEROL-3-PHOSPHATE DEHYDROGENASE"/>
    <property type="match status" value="1"/>
</dbReference>